<organism evidence="8 9">
    <name type="scientific">Hevea brasiliensis</name>
    <name type="common">Para rubber tree</name>
    <name type="synonym">Siphonia brasiliensis</name>
    <dbReference type="NCBI Taxonomy" id="3981"/>
    <lineage>
        <taxon>Eukaryota</taxon>
        <taxon>Viridiplantae</taxon>
        <taxon>Streptophyta</taxon>
        <taxon>Embryophyta</taxon>
        <taxon>Tracheophyta</taxon>
        <taxon>Spermatophyta</taxon>
        <taxon>Magnoliopsida</taxon>
        <taxon>eudicotyledons</taxon>
        <taxon>Gunneridae</taxon>
        <taxon>Pentapetalae</taxon>
        <taxon>rosids</taxon>
        <taxon>fabids</taxon>
        <taxon>Malpighiales</taxon>
        <taxon>Euphorbiaceae</taxon>
        <taxon>Crotonoideae</taxon>
        <taxon>Micrandreae</taxon>
        <taxon>Hevea</taxon>
    </lineage>
</organism>
<evidence type="ECO:0000256" key="2">
    <source>
        <dbReference type="ARBA" id="ARBA00022692"/>
    </source>
</evidence>
<evidence type="ECO:0000259" key="6">
    <source>
        <dbReference type="Pfam" id="PF06813"/>
    </source>
</evidence>
<feature type="transmembrane region" description="Helical" evidence="5">
    <location>
        <begin position="405"/>
        <end position="424"/>
    </location>
</feature>
<feature type="transmembrane region" description="Helical" evidence="5">
    <location>
        <begin position="366"/>
        <end position="384"/>
    </location>
</feature>
<dbReference type="SUPFAM" id="SSF103473">
    <property type="entry name" value="MFS general substrate transporter"/>
    <property type="match status" value="2"/>
</dbReference>
<dbReference type="PANTHER" id="PTHR21576">
    <property type="entry name" value="UNCHARACTERIZED NODULIN-LIKE PROTEIN"/>
    <property type="match status" value="1"/>
</dbReference>
<gene>
    <name evidence="8" type="ORF">P3X46_009648</name>
</gene>
<feature type="transmembrane region" description="Helical" evidence="5">
    <location>
        <begin position="461"/>
        <end position="479"/>
    </location>
</feature>
<accession>A0ABQ9MRD8</accession>
<dbReference type="InterPro" id="IPR056555">
    <property type="entry name" value="NFD4_C"/>
</dbReference>
<dbReference type="EMBL" id="JARPOI010000005">
    <property type="protein sequence ID" value="KAJ9181525.1"/>
    <property type="molecule type" value="Genomic_DNA"/>
</dbReference>
<evidence type="ECO:0008006" key="10">
    <source>
        <dbReference type="Google" id="ProtNLM"/>
    </source>
</evidence>
<name>A0ABQ9MRD8_HEVBR</name>
<proteinExistence type="predicted"/>
<sequence length="604" mass="66602">MSEFSFRKEMKSFGLQILAGRWFSVFASLLIMSVNGTSYMYGLYSGEIKSSLGYDQTTLNTLSFFKDLGGNLGISAGLAYEIMPPWVVLVIGAVMNFSAYFLIWIAVTGRIAKPHVWQMCLYMCLATNSASYPNTAALVTCVRNFPESRGSVIGLLKGLIGLSGAILTQIYHAFYGNDSKALILLIAWFPAIVPLVFLRTIRIKKIVRQVKEVQVFYNFLYIALGLAGFAMIIIIIQNKLTFTRPEYIGSASIVILLLFLPLAIVIREEFNLWQSKKQALNNHSQLNAAAENPPVLHPPQPPEAKLEPLSCFKNIFRQPDRGEDYTILQAIFSIDMLILFISTTCGVGGALAAIDNLGQIADSLGYLSHNIATFISLVSIWNFLGRVLAGFASEIVLTKYKFPRPLMLTFVILFSCVGHILIAFGVPNSLYFSSIILGFCLGAQLPLVSATISEIFGLKHFSTLYSVGSVSSPVGSYIFNVKVTGHLYDKEALKQMEALGIKREAGKELNCDGVHCFRLAFVVIAVATFVGFLVSIILVHRTRIFYKGDIYKKFREEEVIEVVEIDTVSRRTGVIQLEEAAGAKDTVAAATVSTAINHNQSKIS</sequence>
<reference evidence="8" key="1">
    <citation type="journal article" date="2023" name="Plant Biotechnol. J.">
        <title>Chromosome-level wild Hevea brasiliensis genome provides new tools for genomic-assisted breeding and valuable loci to elevate rubber yield.</title>
        <authorList>
            <person name="Cheng H."/>
            <person name="Song X."/>
            <person name="Hu Y."/>
            <person name="Wu T."/>
            <person name="Yang Q."/>
            <person name="An Z."/>
            <person name="Feng S."/>
            <person name="Deng Z."/>
            <person name="Wu W."/>
            <person name="Zeng X."/>
            <person name="Tu M."/>
            <person name="Wang X."/>
            <person name="Huang H."/>
        </authorList>
    </citation>
    <scope>NUCLEOTIDE SEQUENCE</scope>
    <source>
        <strain evidence="8">MT/VB/25A 57/8</strain>
    </source>
</reference>
<evidence type="ECO:0000256" key="4">
    <source>
        <dbReference type="ARBA" id="ARBA00023136"/>
    </source>
</evidence>
<feature type="domain" description="NFD4 C-terminal" evidence="7">
    <location>
        <begin position="334"/>
        <end position="546"/>
    </location>
</feature>
<evidence type="ECO:0000256" key="5">
    <source>
        <dbReference type="SAM" id="Phobius"/>
    </source>
</evidence>
<dbReference type="InterPro" id="IPR010658">
    <property type="entry name" value="Nodulin-like"/>
</dbReference>
<feature type="transmembrane region" description="Helical" evidence="5">
    <location>
        <begin position="181"/>
        <end position="198"/>
    </location>
</feature>
<dbReference type="Proteomes" id="UP001174677">
    <property type="component" value="Chromosome 5"/>
</dbReference>
<evidence type="ECO:0000313" key="8">
    <source>
        <dbReference type="EMBL" id="KAJ9181525.1"/>
    </source>
</evidence>
<protein>
    <recommendedName>
        <fullName evidence="10">Nodulin-like domain-containing protein</fullName>
    </recommendedName>
</protein>
<comment type="subcellular location">
    <subcellularLocation>
        <location evidence="1">Membrane</location>
        <topology evidence="1">Multi-pass membrane protein</topology>
    </subcellularLocation>
</comment>
<feature type="transmembrane region" description="Helical" evidence="5">
    <location>
        <begin position="327"/>
        <end position="354"/>
    </location>
</feature>
<feature type="domain" description="Nodulin-like" evidence="6">
    <location>
        <begin position="21"/>
        <end position="266"/>
    </location>
</feature>
<feature type="transmembrane region" description="Helical" evidence="5">
    <location>
        <begin position="430"/>
        <end position="449"/>
    </location>
</feature>
<keyword evidence="3 5" id="KW-1133">Transmembrane helix</keyword>
<dbReference type="Gene3D" id="1.20.1250.20">
    <property type="entry name" value="MFS general substrate transporter like domains"/>
    <property type="match status" value="1"/>
</dbReference>
<dbReference type="Pfam" id="PF06813">
    <property type="entry name" value="Nodulin-like"/>
    <property type="match status" value="1"/>
</dbReference>
<evidence type="ECO:0000256" key="1">
    <source>
        <dbReference type="ARBA" id="ARBA00004141"/>
    </source>
</evidence>
<keyword evidence="2 5" id="KW-0812">Transmembrane</keyword>
<dbReference type="InterPro" id="IPR036259">
    <property type="entry name" value="MFS_trans_sf"/>
</dbReference>
<feature type="transmembrane region" description="Helical" evidence="5">
    <location>
        <begin position="219"/>
        <end position="236"/>
    </location>
</feature>
<evidence type="ECO:0000313" key="9">
    <source>
        <dbReference type="Proteomes" id="UP001174677"/>
    </source>
</evidence>
<comment type="caution">
    <text evidence="8">The sequence shown here is derived from an EMBL/GenBank/DDBJ whole genome shotgun (WGS) entry which is preliminary data.</text>
</comment>
<feature type="transmembrane region" description="Helical" evidence="5">
    <location>
        <begin position="12"/>
        <end position="34"/>
    </location>
</feature>
<evidence type="ECO:0000259" key="7">
    <source>
        <dbReference type="Pfam" id="PF23262"/>
    </source>
</evidence>
<feature type="transmembrane region" description="Helical" evidence="5">
    <location>
        <begin position="248"/>
        <end position="266"/>
    </location>
</feature>
<feature type="transmembrane region" description="Helical" evidence="5">
    <location>
        <begin position="519"/>
        <end position="539"/>
    </location>
</feature>
<feature type="transmembrane region" description="Helical" evidence="5">
    <location>
        <begin position="86"/>
        <end position="107"/>
    </location>
</feature>
<feature type="transmembrane region" description="Helical" evidence="5">
    <location>
        <begin position="152"/>
        <end position="175"/>
    </location>
</feature>
<dbReference type="CDD" id="cd17354">
    <property type="entry name" value="MFS_Mch1p_like"/>
    <property type="match status" value="1"/>
</dbReference>
<keyword evidence="4 5" id="KW-0472">Membrane</keyword>
<evidence type="ECO:0000256" key="3">
    <source>
        <dbReference type="ARBA" id="ARBA00022989"/>
    </source>
</evidence>
<dbReference type="Pfam" id="PF23262">
    <property type="entry name" value="NFD4_C"/>
    <property type="match status" value="1"/>
</dbReference>
<keyword evidence="9" id="KW-1185">Reference proteome</keyword>
<dbReference type="PANTHER" id="PTHR21576:SF80">
    <property type="entry name" value="NODULIN-LIKE DOMAIN-CONTAINING PROTEIN"/>
    <property type="match status" value="1"/>
</dbReference>